<gene>
    <name evidence="3" type="ORF">D7Z54_14010</name>
</gene>
<dbReference type="InterPro" id="IPR038610">
    <property type="entry name" value="FliK-like_C_sf"/>
</dbReference>
<keyword evidence="4" id="KW-1185">Reference proteome</keyword>
<evidence type="ECO:0000259" key="2">
    <source>
        <dbReference type="Pfam" id="PF02120"/>
    </source>
</evidence>
<dbReference type="InterPro" id="IPR052563">
    <property type="entry name" value="FliK"/>
</dbReference>
<dbReference type="AlphaFoldDB" id="A0A3R9Q3J5"/>
<dbReference type="OrthoDB" id="2112988at2"/>
<dbReference type="Proteomes" id="UP000275076">
    <property type="component" value="Unassembled WGS sequence"/>
</dbReference>
<comment type="caution">
    <text evidence="3">The sequence shown here is derived from an EMBL/GenBank/DDBJ whole genome shotgun (WGS) entry which is preliminary data.</text>
</comment>
<feature type="domain" description="Flagellar hook-length control protein-like C-terminal" evidence="2">
    <location>
        <begin position="365"/>
        <end position="444"/>
    </location>
</feature>
<evidence type="ECO:0000313" key="4">
    <source>
        <dbReference type="Proteomes" id="UP000275076"/>
    </source>
</evidence>
<feature type="compositionally biased region" description="Polar residues" evidence="1">
    <location>
        <begin position="9"/>
        <end position="23"/>
    </location>
</feature>
<dbReference type="CDD" id="cd17470">
    <property type="entry name" value="T3SS_Flik_C"/>
    <property type="match status" value="1"/>
</dbReference>
<dbReference type="RefSeq" id="WP_125556478.1">
    <property type="nucleotide sequence ID" value="NZ_RBVX01000012.1"/>
</dbReference>
<proteinExistence type="predicted"/>
<name>A0A3R9Q3J5_9BACI</name>
<sequence length="490" mass="54260">MQMQMLMQTLPTSKLSGQQSASDSLELPDGEGKEGFMQLLGKAMTHKMTDGNVSGEDGESASMEELLGDFFGEGKQLIDSFGEQLKSLFEEGAFEWSDEMQSFIDHLPEEMQAITDMLTELDNKELLALVEGALSGTSVSSKGEMIEGEEALTESDSEETSKLLDALQEFIGSQDNQELIEKLEDMSTDEEMLASSLTGLLAIINQTVQQTSFDAGKSGVEKQVSPEFSNKLASLVNSFTPTNQTKSDGNNPQKMIEQMSRLLENQSGQQTQTKSMEALTQQLKQTASSEADAKNNYLQQLLNRGLSSTDTTSSKAQPTSLGTQESTGVMAKAQQAVLYLGEGKTEQARSQEFVKQFQDLLGKSNLQSFKNGTQQLTLKLHPEHLGRLDVKLTQQNGQLTAQLLTTTKTARDMVESQIQQLRTTFQQQNIQVDRIEIQQQQTSNLQQEDGKQEQQEQTGEQQDNQQEQSGDENTETFAEMLDELTFNEQV</sequence>
<feature type="region of interest" description="Disordered" evidence="1">
    <location>
        <begin position="440"/>
        <end position="476"/>
    </location>
</feature>
<organism evidence="3 4">
    <name type="scientific">Salibacterium salarium</name>
    <dbReference type="NCBI Taxonomy" id="284579"/>
    <lineage>
        <taxon>Bacteria</taxon>
        <taxon>Bacillati</taxon>
        <taxon>Bacillota</taxon>
        <taxon>Bacilli</taxon>
        <taxon>Bacillales</taxon>
        <taxon>Bacillaceae</taxon>
    </lineage>
</organism>
<protein>
    <recommendedName>
        <fullName evidence="2">Flagellar hook-length control protein-like C-terminal domain-containing protein</fullName>
    </recommendedName>
</protein>
<dbReference type="PANTHER" id="PTHR37533">
    <property type="entry name" value="FLAGELLAR HOOK-LENGTH CONTROL PROTEIN"/>
    <property type="match status" value="1"/>
</dbReference>
<evidence type="ECO:0000313" key="3">
    <source>
        <dbReference type="EMBL" id="RSL32853.1"/>
    </source>
</evidence>
<reference evidence="3 4" key="1">
    <citation type="submission" date="2018-10" db="EMBL/GenBank/DDBJ databases">
        <title>Draft genome sequence of Bacillus salarius IM0101, isolated from a hypersaline soil in Inner Mongolia, China.</title>
        <authorList>
            <person name="Yamprayoonswat W."/>
            <person name="Boonvisut S."/>
            <person name="Jumpathong W."/>
            <person name="Sittihan S."/>
            <person name="Ruangsuj P."/>
            <person name="Wanthongcharoen S."/>
            <person name="Thongpramul N."/>
            <person name="Pimmason S."/>
            <person name="Yu B."/>
            <person name="Yasawong M."/>
        </authorList>
    </citation>
    <scope>NUCLEOTIDE SEQUENCE [LARGE SCALE GENOMIC DNA]</scope>
    <source>
        <strain evidence="3 4">IM0101</strain>
    </source>
</reference>
<dbReference type="EMBL" id="RBVX01000012">
    <property type="protein sequence ID" value="RSL32853.1"/>
    <property type="molecule type" value="Genomic_DNA"/>
</dbReference>
<dbReference type="Gene3D" id="3.30.750.140">
    <property type="match status" value="1"/>
</dbReference>
<feature type="compositionally biased region" description="Low complexity" evidence="1">
    <location>
        <begin position="455"/>
        <end position="468"/>
    </location>
</feature>
<dbReference type="PANTHER" id="PTHR37533:SF2">
    <property type="entry name" value="FLAGELLAR HOOK-LENGTH CONTROL PROTEIN"/>
    <property type="match status" value="1"/>
</dbReference>
<accession>A0A3R9Q3J5</accession>
<feature type="region of interest" description="Disordered" evidence="1">
    <location>
        <begin position="1"/>
        <end position="32"/>
    </location>
</feature>
<dbReference type="InterPro" id="IPR021136">
    <property type="entry name" value="Flagellar_hook_control-like_C"/>
</dbReference>
<dbReference type="Pfam" id="PF02120">
    <property type="entry name" value="Flg_hook"/>
    <property type="match status" value="1"/>
</dbReference>
<feature type="region of interest" description="Disordered" evidence="1">
    <location>
        <begin position="306"/>
        <end position="327"/>
    </location>
</feature>
<evidence type="ECO:0000256" key="1">
    <source>
        <dbReference type="SAM" id="MobiDB-lite"/>
    </source>
</evidence>